<reference evidence="5" key="1">
    <citation type="submission" date="2021-01" db="EMBL/GenBank/DDBJ databases">
        <authorList>
            <person name="Corre E."/>
            <person name="Pelletier E."/>
            <person name="Niang G."/>
            <person name="Scheremetjew M."/>
            <person name="Finn R."/>
            <person name="Kale V."/>
            <person name="Holt S."/>
            <person name="Cochrane G."/>
            <person name="Meng A."/>
            <person name="Brown T."/>
            <person name="Cohen L."/>
        </authorList>
    </citation>
    <scope>NUCLEOTIDE SEQUENCE</scope>
    <source>
        <strain evidence="5">CCMP645</strain>
    </source>
</reference>
<evidence type="ECO:0000259" key="4">
    <source>
        <dbReference type="Pfam" id="PF04755"/>
    </source>
</evidence>
<feature type="signal peptide" evidence="3">
    <location>
        <begin position="1"/>
        <end position="25"/>
    </location>
</feature>
<dbReference type="EMBL" id="HBIZ01059534">
    <property type="protein sequence ID" value="CAE0784559.1"/>
    <property type="molecule type" value="Transcribed_RNA"/>
</dbReference>
<sequence>MPALPALPALLRWLLAPALIMSVQGAFQLNGVAQVTRASSSIAGHGHRTSAIQAAADPTRFVDQGIAAGLKEDLRLRAARLNRGFSASPTQLEDLRSIVTELESLNLETVPTRSRDLLGEWRLDYTDARDVLSLALFPGAIAELGEIFQNIEPGLSMDEFKAANVVELLPRGSAILNGLGMRSAVRYRVLAACNVQNETRLSLVFMGLSAQLEGDTPFGFQPPPLEASLPQELIERLQELAAERVYLDTTYLDKDLRVIRGPTQEIYVLSKVL</sequence>
<evidence type="ECO:0000313" key="5">
    <source>
        <dbReference type="EMBL" id="CAE0784559.1"/>
    </source>
</evidence>
<keyword evidence="2" id="KW-0934">Plastid</keyword>
<evidence type="ECO:0000256" key="2">
    <source>
        <dbReference type="ARBA" id="ARBA00022640"/>
    </source>
</evidence>
<dbReference type="Pfam" id="PF04755">
    <property type="entry name" value="PAP_fibrillin"/>
    <property type="match status" value="1"/>
</dbReference>
<accession>A0A7S4C229</accession>
<evidence type="ECO:0000256" key="1">
    <source>
        <dbReference type="ARBA" id="ARBA00004474"/>
    </source>
</evidence>
<gene>
    <name evidence="5" type="ORF">PCAR00345_LOCUS37266</name>
</gene>
<comment type="subcellular location">
    <subcellularLocation>
        <location evidence="1">Plastid</location>
    </subcellularLocation>
</comment>
<dbReference type="InterPro" id="IPR039633">
    <property type="entry name" value="PAP"/>
</dbReference>
<feature type="domain" description="Plastid lipid-associated protein/fibrillin conserved" evidence="4">
    <location>
        <begin position="70"/>
        <end position="270"/>
    </location>
</feature>
<dbReference type="PANTHER" id="PTHR31906">
    <property type="entry name" value="PLASTID-LIPID-ASSOCIATED PROTEIN 4, CHLOROPLASTIC-RELATED"/>
    <property type="match status" value="1"/>
</dbReference>
<keyword evidence="3" id="KW-0732">Signal</keyword>
<feature type="chain" id="PRO_5030756331" description="Plastid lipid-associated protein/fibrillin conserved domain-containing protein" evidence="3">
    <location>
        <begin position="26"/>
        <end position="273"/>
    </location>
</feature>
<dbReference type="GO" id="GO:0009536">
    <property type="term" value="C:plastid"/>
    <property type="evidence" value="ECO:0007669"/>
    <property type="project" value="UniProtKB-SubCell"/>
</dbReference>
<evidence type="ECO:0000256" key="3">
    <source>
        <dbReference type="SAM" id="SignalP"/>
    </source>
</evidence>
<proteinExistence type="predicted"/>
<dbReference type="InterPro" id="IPR006843">
    <property type="entry name" value="PAP/fibrillin_dom"/>
</dbReference>
<dbReference type="AlphaFoldDB" id="A0A7S4C229"/>
<name>A0A7S4C229_CHRCT</name>
<protein>
    <recommendedName>
        <fullName evidence="4">Plastid lipid-associated protein/fibrillin conserved domain-containing protein</fullName>
    </recommendedName>
</protein>
<organism evidence="5">
    <name type="scientific">Chrysotila carterae</name>
    <name type="common">Marine alga</name>
    <name type="synonym">Syracosphaera carterae</name>
    <dbReference type="NCBI Taxonomy" id="13221"/>
    <lineage>
        <taxon>Eukaryota</taxon>
        <taxon>Haptista</taxon>
        <taxon>Haptophyta</taxon>
        <taxon>Prymnesiophyceae</taxon>
        <taxon>Isochrysidales</taxon>
        <taxon>Isochrysidaceae</taxon>
        <taxon>Chrysotila</taxon>
    </lineage>
</organism>